<organism evidence="2 3">
    <name type="scientific">Pyronema omphalodes (strain CBS 100304)</name>
    <name type="common">Pyronema confluens</name>
    <dbReference type="NCBI Taxonomy" id="1076935"/>
    <lineage>
        <taxon>Eukaryota</taxon>
        <taxon>Fungi</taxon>
        <taxon>Dikarya</taxon>
        <taxon>Ascomycota</taxon>
        <taxon>Pezizomycotina</taxon>
        <taxon>Pezizomycetes</taxon>
        <taxon>Pezizales</taxon>
        <taxon>Pyronemataceae</taxon>
        <taxon>Pyronema</taxon>
    </lineage>
</organism>
<dbReference type="OrthoDB" id="5327103at2759"/>
<evidence type="ECO:0000313" key="2">
    <source>
        <dbReference type="EMBL" id="CCX15513.1"/>
    </source>
</evidence>
<dbReference type="Proteomes" id="UP000018144">
    <property type="component" value="Unassembled WGS sequence"/>
</dbReference>
<reference evidence="2 3" key="1">
    <citation type="journal article" date="2013" name="PLoS Genet.">
        <title>The genome and development-dependent transcriptomes of Pyronema confluens: a window into fungal evolution.</title>
        <authorList>
            <person name="Traeger S."/>
            <person name="Altegoer F."/>
            <person name="Freitag M."/>
            <person name="Gabaldon T."/>
            <person name="Kempken F."/>
            <person name="Kumar A."/>
            <person name="Marcet-Houben M."/>
            <person name="Poggeler S."/>
            <person name="Stajich J.E."/>
            <person name="Nowrousian M."/>
        </authorList>
    </citation>
    <scope>NUCLEOTIDE SEQUENCE [LARGE SCALE GENOMIC DNA]</scope>
    <source>
        <strain evidence="3">CBS 100304</strain>
        <tissue evidence="2">Vegetative mycelium</tissue>
    </source>
</reference>
<feature type="compositionally biased region" description="Basic and acidic residues" evidence="1">
    <location>
        <begin position="279"/>
        <end position="297"/>
    </location>
</feature>
<sequence length="297" mass="33544">MNTTYSYPTTGIYSLDNTAASLIHCSVETSLCDDYEVSIQLGMLYQNTTSEAIEDATFFCKLDSVDSAMTSFSCSVERSHYIDQESRFERRMVKRAIKEGASFQCSVGDIPAGSDAVVFISWVTTVPPTSEELQLLVPLPSKEAESSFSLPTTDSATTEIKADALLLKFNPESEVFADFAMDEDYESDCDSEWGSSSDEEDNGPETPLFGGAFYEEPTWTKPAFETVYEDSYTQQQEEEEEYVYQNLTPPPARRLHPFLDEKFAKSQEDKRPVPQRKRSFIEPKHKVSLDHVRPEYA</sequence>
<protein>
    <submittedName>
        <fullName evidence="2">Uncharacterized protein</fullName>
    </submittedName>
</protein>
<dbReference type="EMBL" id="HF936188">
    <property type="protein sequence ID" value="CCX15513.1"/>
    <property type="molecule type" value="Genomic_DNA"/>
</dbReference>
<feature type="compositionally biased region" description="Basic and acidic residues" evidence="1">
    <location>
        <begin position="257"/>
        <end position="272"/>
    </location>
</feature>
<proteinExistence type="predicted"/>
<evidence type="ECO:0000256" key="1">
    <source>
        <dbReference type="SAM" id="MobiDB-lite"/>
    </source>
</evidence>
<dbReference type="AlphaFoldDB" id="U4LAV0"/>
<evidence type="ECO:0000313" key="3">
    <source>
        <dbReference type="Proteomes" id="UP000018144"/>
    </source>
</evidence>
<accession>U4LAV0</accession>
<feature type="region of interest" description="Disordered" evidence="1">
    <location>
        <begin position="231"/>
        <end position="297"/>
    </location>
</feature>
<keyword evidence="3" id="KW-1185">Reference proteome</keyword>
<name>U4LAV0_PYROM</name>
<gene>
    <name evidence="2" type="ORF">PCON_01841</name>
</gene>